<dbReference type="Gene3D" id="3.40.50.12780">
    <property type="entry name" value="N-terminal domain of ligase-like"/>
    <property type="match status" value="1"/>
</dbReference>
<gene>
    <name evidence="13" type="primary">paaF</name>
    <name evidence="13" type="ORF">ENG14_01850</name>
</gene>
<dbReference type="InterPro" id="IPR045851">
    <property type="entry name" value="AMP-bd_C_sf"/>
</dbReference>
<comment type="pathway">
    <text evidence="5 10">Aromatic compound metabolism; phenylacetate degradation.</text>
</comment>
<dbReference type="InterPro" id="IPR042099">
    <property type="entry name" value="ANL_N_sf"/>
</dbReference>
<dbReference type="PIRSF" id="PIRSF006444">
    <property type="entry name" value="PaaK"/>
    <property type="match status" value="1"/>
</dbReference>
<evidence type="ECO:0000313" key="13">
    <source>
        <dbReference type="EMBL" id="HDL89628.1"/>
    </source>
</evidence>
<evidence type="ECO:0000259" key="12">
    <source>
        <dbReference type="Pfam" id="PF14535"/>
    </source>
</evidence>
<comment type="function">
    <text evidence="10">Catalyzes the activation of phenylacetic acid (PA) to phenylacetyl-CoA (PA-CoA).</text>
</comment>
<comment type="catalytic activity">
    <reaction evidence="4">
        <text>2-phenylacetate + ATP + CoA = phenylacetyl-CoA + AMP + diphosphate</text>
        <dbReference type="Rhea" id="RHEA:20956"/>
        <dbReference type="ChEBI" id="CHEBI:18401"/>
        <dbReference type="ChEBI" id="CHEBI:30616"/>
        <dbReference type="ChEBI" id="CHEBI:33019"/>
        <dbReference type="ChEBI" id="CHEBI:57287"/>
        <dbReference type="ChEBI" id="CHEBI:57390"/>
        <dbReference type="ChEBI" id="CHEBI:456215"/>
        <dbReference type="EC" id="6.2.1.30"/>
    </reaction>
    <physiologicalReaction direction="left-to-right" evidence="4">
        <dbReference type="Rhea" id="RHEA:20957"/>
    </physiologicalReaction>
</comment>
<dbReference type="Gene3D" id="3.30.300.30">
    <property type="match status" value="1"/>
</dbReference>
<feature type="domain" description="AMP-dependent synthetase/ligase" evidence="11">
    <location>
        <begin position="78"/>
        <end position="286"/>
    </location>
</feature>
<evidence type="ECO:0000256" key="2">
    <source>
        <dbReference type="ARBA" id="ARBA00022598"/>
    </source>
</evidence>
<dbReference type="SUPFAM" id="SSF56801">
    <property type="entry name" value="Acetyl-CoA synthetase-like"/>
    <property type="match status" value="1"/>
</dbReference>
<dbReference type="FunFam" id="3.30.300.30:FF:000019">
    <property type="entry name" value="Phenylacetate-coenzyme A ligase"/>
    <property type="match status" value="1"/>
</dbReference>
<dbReference type="InterPro" id="IPR011880">
    <property type="entry name" value="PA_CoA_ligase"/>
</dbReference>
<evidence type="ECO:0000256" key="5">
    <source>
        <dbReference type="ARBA" id="ARBA00060591"/>
    </source>
</evidence>
<evidence type="ECO:0000256" key="6">
    <source>
        <dbReference type="ARBA" id="ARBA00061566"/>
    </source>
</evidence>
<dbReference type="InterPro" id="IPR000873">
    <property type="entry name" value="AMP-dep_synth/lig_dom"/>
</dbReference>
<comment type="caution">
    <text evidence="13">The sequence shown here is derived from an EMBL/GenBank/DDBJ whole genome shotgun (WGS) entry which is preliminary data.</text>
</comment>
<sequence length="433" mass="48497">MIYNMEFETLPREALEAIQLKRLKNTVERVYATVPFYRRKFDEAGVKPDQIKSLDDLKRLPFTTKQDLRENYPFGLFAVPMENVVRIHASSGTTGKPTVVGYTARDVETWAELMARALSAAGATRGDIIHNAYGYGLFTGGLGVHYGAEKLGASVIPISGGNTKRQIMIMRDFGSTILTCTPSYALHLAEVAVEMGIDPRSLKLKAGLFGAEPWSERMRDEIEKALDLVALDIYGLSEIIGPGVSVECLEAKRGLHIFEDHFIPEIIDPETGENLPYGETGELVITTITKEAFPVIRYRTRDITSLNPEPCVCGRTHIRMNRITGRSDDMLIIRGVNVFPSQIESVLMEIEEVEPHYQLIVEREGNLDVLTVMVEVGEQAFSDEVKKLQQLEKKIEKNIKEYLGVSARVQLVEPKSIERSAGKAKRVIDKRKL</sequence>
<evidence type="ECO:0000256" key="1">
    <source>
        <dbReference type="ARBA" id="ARBA00011245"/>
    </source>
</evidence>
<dbReference type="EC" id="6.2.1.30" evidence="7 10"/>
<feature type="domain" description="AMP-dependent ligase C-terminal" evidence="12">
    <location>
        <begin position="335"/>
        <end position="431"/>
    </location>
</feature>
<proteinExistence type="inferred from homology"/>
<dbReference type="InterPro" id="IPR028154">
    <property type="entry name" value="AMP-dep_Lig_C"/>
</dbReference>
<protein>
    <recommendedName>
        <fullName evidence="8 10">Phenylacetate-coenzyme A ligase</fullName>
        <ecNumber evidence="7 10">6.2.1.30</ecNumber>
    </recommendedName>
    <alternativeName>
        <fullName evidence="9 10">Phenylacetyl-CoA ligase</fullName>
    </alternativeName>
</protein>
<accession>A0A7C1AXQ7</accession>
<evidence type="ECO:0000259" key="11">
    <source>
        <dbReference type="Pfam" id="PF00501"/>
    </source>
</evidence>
<keyword evidence="2 10" id="KW-0436">Ligase</keyword>
<dbReference type="PANTHER" id="PTHR43439">
    <property type="entry name" value="PHENYLACETATE-COENZYME A LIGASE"/>
    <property type="match status" value="1"/>
</dbReference>
<dbReference type="InterPro" id="IPR051414">
    <property type="entry name" value="Adenylate-forming_Reductase"/>
</dbReference>
<dbReference type="PANTHER" id="PTHR43439:SF1">
    <property type="entry name" value="PHENYLACETATE-COENZYME A LIGASE"/>
    <property type="match status" value="1"/>
</dbReference>
<comment type="similarity">
    <text evidence="6 10">Belongs to the phenylacetyl-CoA ligase family.</text>
</comment>
<dbReference type="GO" id="GO:0000166">
    <property type="term" value="F:nucleotide binding"/>
    <property type="evidence" value="ECO:0007669"/>
    <property type="project" value="UniProtKB-KW"/>
</dbReference>
<evidence type="ECO:0000256" key="4">
    <source>
        <dbReference type="ARBA" id="ARBA00050450"/>
    </source>
</evidence>
<evidence type="ECO:0000256" key="9">
    <source>
        <dbReference type="ARBA" id="ARBA00075111"/>
    </source>
</evidence>
<reference evidence="13" key="1">
    <citation type="journal article" date="2020" name="mSystems">
        <title>Genome- and Community-Level Interaction Insights into Carbon Utilization and Element Cycling Functions of Hydrothermarchaeota in Hydrothermal Sediment.</title>
        <authorList>
            <person name="Zhou Z."/>
            <person name="Liu Y."/>
            <person name="Xu W."/>
            <person name="Pan J."/>
            <person name="Luo Z.H."/>
            <person name="Li M."/>
        </authorList>
    </citation>
    <scope>NUCLEOTIDE SEQUENCE [LARGE SCALE GENOMIC DNA]</scope>
    <source>
        <strain evidence="13">HyVt-19</strain>
    </source>
</reference>
<dbReference type="NCBIfam" id="TIGR02155">
    <property type="entry name" value="PA_CoA_ligase"/>
    <property type="match status" value="1"/>
</dbReference>
<dbReference type="GO" id="GO:0010124">
    <property type="term" value="P:phenylacetate catabolic process"/>
    <property type="evidence" value="ECO:0007669"/>
    <property type="project" value="UniProtKB-UniRule"/>
</dbReference>
<dbReference type="CDD" id="cd05913">
    <property type="entry name" value="PaaK"/>
    <property type="match status" value="1"/>
</dbReference>
<keyword evidence="3 10" id="KW-0547">Nucleotide-binding</keyword>
<comment type="subunit">
    <text evidence="1">Monomer.</text>
</comment>
<dbReference type="Proteomes" id="UP000886355">
    <property type="component" value="Unassembled WGS sequence"/>
</dbReference>
<evidence type="ECO:0000256" key="3">
    <source>
        <dbReference type="ARBA" id="ARBA00022741"/>
    </source>
</evidence>
<dbReference type="InterPro" id="IPR049623">
    <property type="entry name" value="PA_CoA_lig_proteobact_actino"/>
</dbReference>
<dbReference type="UniPathway" id="UPA00930"/>
<dbReference type="FunFam" id="3.40.50.12780:FF:000016">
    <property type="entry name" value="Phenylacetate-coenzyme A ligase"/>
    <property type="match status" value="1"/>
</dbReference>
<dbReference type="GO" id="GO:0047475">
    <property type="term" value="F:phenylacetate-CoA ligase activity"/>
    <property type="evidence" value="ECO:0007669"/>
    <property type="project" value="UniProtKB-EC"/>
</dbReference>
<dbReference type="AlphaFoldDB" id="A0A7C1AXQ7"/>
<evidence type="ECO:0000256" key="10">
    <source>
        <dbReference type="PIRNR" id="PIRNR006444"/>
    </source>
</evidence>
<organism evidence="13">
    <name type="scientific">Thermodesulforhabdus norvegica</name>
    <dbReference type="NCBI Taxonomy" id="39841"/>
    <lineage>
        <taxon>Bacteria</taxon>
        <taxon>Pseudomonadati</taxon>
        <taxon>Thermodesulfobacteriota</taxon>
        <taxon>Syntrophobacteria</taxon>
        <taxon>Syntrophobacterales</taxon>
        <taxon>Thermodesulforhabdaceae</taxon>
        <taxon>Thermodesulforhabdus</taxon>
    </lineage>
</organism>
<evidence type="ECO:0000256" key="7">
    <source>
        <dbReference type="ARBA" id="ARBA00066629"/>
    </source>
</evidence>
<evidence type="ECO:0000256" key="8">
    <source>
        <dbReference type="ARBA" id="ARBA00068695"/>
    </source>
</evidence>
<name>A0A7C1AXQ7_9BACT</name>
<dbReference type="Pfam" id="PF14535">
    <property type="entry name" value="AMP-binding_C_2"/>
    <property type="match status" value="1"/>
</dbReference>
<dbReference type="EMBL" id="DQZW01000087">
    <property type="protein sequence ID" value="HDL89628.1"/>
    <property type="molecule type" value="Genomic_DNA"/>
</dbReference>
<dbReference type="Pfam" id="PF00501">
    <property type="entry name" value="AMP-binding"/>
    <property type="match status" value="1"/>
</dbReference>